<evidence type="ECO:0000256" key="5">
    <source>
        <dbReference type="ARBA" id="ARBA00022553"/>
    </source>
</evidence>
<dbReference type="GO" id="GO:0046872">
    <property type="term" value="F:metal ion binding"/>
    <property type="evidence" value="ECO:0007669"/>
    <property type="project" value="UniProtKB-KW"/>
</dbReference>
<evidence type="ECO:0000256" key="4">
    <source>
        <dbReference type="ARBA" id="ARBA00022490"/>
    </source>
</evidence>
<evidence type="ECO:0000256" key="1">
    <source>
        <dbReference type="ARBA" id="ARBA00001962"/>
    </source>
</evidence>
<keyword evidence="6" id="KW-0479">Metal-binding</keyword>
<evidence type="ECO:0000256" key="8">
    <source>
        <dbReference type="ARBA" id="ARBA00023004"/>
    </source>
</evidence>
<evidence type="ECO:0000256" key="11">
    <source>
        <dbReference type="ARBA" id="ARBA00040401"/>
    </source>
</evidence>
<dbReference type="Pfam" id="PF00268">
    <property type="entry name" value="Ribonuc_red_sm"/>
    <property type="match status" value="1"/>
</dbReference>
<evidence type="ECO:0000256" key="9">
    <source>
        <dbReference type="ARBA" id="ARBA00023116"/>
    </source>
</evidence>
<dbReference type="InterPro" id="IPR009078">
    <property type="entry name" value="Ferritin-like_SF"/>
</dbReference>
<dbReference type="PANTHER" id="PTHR23409">
    <property type="entry name" value="RIBONUCLEOSIDE-DIPHOSPHATE REDUCTASE SMALL CHAIN"/>
    <property type="match status" value="1"/>
</dbReference>
<sequence length="103" mass="11863">INNPEQWSLSSEEPLLKENPHRFVIFPIKYHDIWQMYKKAEASFWTAEEVGGSVQDLQHWEALKDERYFISHVLAFFAASDGIVNENLDGFNGFTGLFTGVPD</sequence>
<proteinExistence type="predicted"/>
<name>A0AAZ1WX28_OREAU</name>
<evidence type="ECO:0000256" key="6">
    <source>
        <dbReference type="ARBA" id="ARBA00022723"/>
    </source>
</evidence>
<dbReference type="Proteomes" id="UP000472276">
    <property type="component" value="Unassembled WGS sequence"/>
</dbReference>
<dbReference type="GO" id="GO:0004748">
    <property type="term" value="F:ribonucleoside-diphosphate reductase activity, thioredoxin disulfide as acceptor"/>
    <property type="evidence" value="ECO:0007669"/>
    <property type="project" value="UniProtKB-EC"/>
</dbReference>
<keyword evidence="9" id="KW-0215">Deoxyribonucleotide synthesis</keyword>
<comment type="cofactor">
    <cofactor evidence="1">
        <name>Fe cation</name>
        <dbReference type="ChEBI" id="CHEBI:24875"/>
    </cofactor>
</comment>
<organism evidence="13 14">
    <name type="scientific">Oreochromis aureus</name>
    <name type="common">Israeli tilapia</name>
    <name type="synonym">Chromis aureus</name>
    <dbReference type="NCBI Taxonomy" id="47969"/>
    <lineage>
        <taxon>Eukaryota</taxon>
        <taxon>Metazoa</taxon>
        <taxon>Chordata</taxon>
        <taxon>Craniata</taxon>
        <taxon>Vertebrata</taxon>
        <taxon>Euteleostomi</taxon>
        <taxon>Actinopterygii</taxon>
        <taxon>Neopterygii</taxon>
        <taxon>Teleostei</taxon>
        <taxon>Neoteleostei</taxon>
        <taxon>Acanthomorphata</taxon>
        <taxon>Ovalentaria</taxon>
        <taxon>Cichlomorphae</taxon>
        <taxon>Cichliformes</taxon>
        <taxon>Cichlidae</taxon>
        <taxon>African cichlids</taxon>
        <taxon>Pseudocrenilabrinae</taxon>
        <taxon>Oreochromini</taxon>
        <taxon>Oreochromis</taxon>
    </lineage>
</organism>
<keyword evidence="4" id="KW-0963">Cytoplasm</keyword>
<comment type="subcellular location">
    <subcellularLocation>
        <location evidence="2">Cytoplasm</location>
    </subcellularLocation>
</comment>
<dbReference type="InterPro" id="IPR012348">
    <property type="entry name" value="RNR-like"/>
</dbReference>
<evidence type="ECO:0000256" key="10">
    <source>
        <dbReference type="ARBA" id="ARBA00030749"/>
    </source>
</evidence>
<dbReference type="InterPro" id="IPR000358">
    <property type="entry name" value="RNR_small_fam"/>
</dbReference>
<keyword evidence="14" id="KW-1185">Reference proteome</keyword>
<reference evidence="14" key="1">
    <citation type="submission" date="2020-03" db="EMBL/GenBank/DDBJ databases">
        <title>Evolution of repeat sequences and sex chromosomes of tilapia species revealed by chromosome-level genomes.</title>
        <authorList>
            <person name="Xu L."/>
            <person name="Tao W."/>
            <person name="Wang D."/>
            <person name="Zhou Q."/>
        </authorList>
    </citation>
    <scope>NUCLEOTIDE SEQUENCE [LARGE SCALE GENOMIC DNA]</scope>
    <source>
        <strain evidence="14">Israel</strain>
    </source>
</reference>
<keyword evidence="5" id="KW-0597">Phosphoprotein</keyword>
<dbReference type="AlphaFoldDB" id="A0AAZ1WX28"/>
<dbReference type="PANTHER" id="PTHR23409:SF20">
    <property type="entry name" value="RIBONUCLEOSIDE-DIPHOSPHATE REDUCTASE SUBUNIT M2"/>
    <property type="match status" value="1"/>
</dbReference>
<keyword evidence="7" id="KW-0560">Oxidoreductase</keyword>
<evidence type="ECO:0000256" key="7">
    <source>
        <dbReference type="ARBA" id="ARBA00023002"/>
    </source>
</evidence>
<evidence type="ECO:0000256" key="12">
    <source>
        <dbReference type="ARBA" id="ARBA00042512"/>
    </source>
</evidence>
<evidence type="ECO:0000313" key="14">
    <source>
        <dbReference type="Proteomes" id="UP000472276"/>
    </source>
</evidence>
<accession>A0AAZ1WX28</accession>
<dbReference type="SUPFAM" id="SSF47240">
    <property type="entry name" value="Ferritin-like"/>
    <property type="match status" value="1"/>
</dbReference>
<reference evidence="13" key="3">
    <citation type="submission" date="2025-09" db="UniProtKB">
        <authorList>
            <consortium name="Ensembl"/>
        </authorList>
    </citation>
    <scope>IDENTIFICATION</scope>
</reference>
<evidence type="ECO:0000256" key="2">
    <source>
        <dbReference type="ARBA" id="ARBA00004496"/>
    </source>
</evidence>
<keyword evidence="8" id="KW-0408">Iron</keyword>
<dbReference type="GO" id="GO:0005829">
    <property type="term" value="C:cytosol"/>
    <property type="evidence" value="ECO:0007669"/>
    <property type="project" value="TreeGrafter"/>
</dbReference>
<evidence type="ECO:0000313" key="13">
    <source>
        <dbReference type="Ensembl" id="ENSOABP00000060048.1"/>
    </source>
</evidence>
<dbReference type="EC" id="1.17.4.1" evidence="3"/>
<dbReference type="Ensembl" id="ENSOABT00000084675.1">
    <property type="protein sequence ID" value="ENSOABP00000060048.1"/>
    <property type="gene ID" value="ENSOABG00000035620.1"/>
</dbReference>
<protein>
    <recommendedName>
        <fullName evidence="11">Ribonucleoside-diphosphate reductase subunit M2</fullName>
        <ecNumber evidence="3">1.17.4.1</ecNumber>
    </recommendedName>
    <alternativeName>
        <fullName evidence="12">Ribonucleotide reductase small chain</fullName>
    </alternativeName>
    <alternativeName>
        <fullName evidence="10">Ribonucleotide reductase small subunit</fullName>
    </alternativeName>
</protein>
<reference evidence="13" key="2">
    <citation type="submission" date="2025-08" db="UniProtKB">
        <authorList>
            <consortium name="Ensembl"/>
        </authorList>
    </citation>
    <scope>IDENTIFICATION</scope>
</reference>
<dbReference type="GO" id="GO:0009263">
    <property type="term" value="P:deoxyribonucleotide biosynthetic process"/>
    <property type="evidence" value="ECO:0007669"/>
    <property type="project" value="UniProtKB-KW"/>
</dbReference>
<dbReference type="Gene3D" id="1.10.620.20">
    <property type="entry name" value="Ribonucleotide Reductase, subunit A"/>
    <property type="match status" value="1"/>
</dbReference>
<evidence type="ECO:0000256" key="3">
    <source>
        <dbReference type="ARBA" id="ARBA00012274"/>
    </source>
</evidence>